<feature type="domain" description="Histidine kinase" evidence="12">
    <location>
        <begin position="239"/>
        <end position="452"/>
    </location>
</feature>
<dbReference type="PRINTS" id="PR00344">
    <property type="entry name" value="BCTRLSENSOR"/>
</dbReference>
<dbReference type="RefSeq" id="WP_133531431.1">
    <property type="nucleotide sequence ID" value="NZ_SNXR01000001.1"/>
</dbReference>
<dbReference type="InterPro" id="IPR005467">
    <property type="entry name" value="His_kinase_dom"/>
</dbReference>
<evidence type="ECO:0000256" key="7">
    <source>
        <dbReference type="ARBA" id="ARBA00022692"/>
    </source>
</evidence>
<evidence type="ECO:0000256" key="1">
    <source>
        <dbReference type="ARBA" id="ARBA00000085"/>
    </source>
</evidence>
<evidence type="ECO:0000256" key="5">
    <source>
        <dbReference type="ARBA" id="ARBA00022553"/>
    </source>
</evidence>
<dbReference type="Gene3D" id="3.30.565.10">
    <property type="entry name" value="Histidine kinase-like ATPase, C-terminal domain"/>
    <property type="match status" value="1"/>
</dbReference>
<evidence type="ECO:0000259" key="12">
    <source>
        <dbReference type="PROSITE" id="PS50109"/>
    </source>
</evidence>
<gene>
    <name evidence="13" type="ORF">BC748_0024</name>
</gene>
<dbReference type="InterPro" id="IPR036890">
    <property type="entry name" value="HATPase_C_sf"/>
</dbReference>
<evidence type="ECO:0000313" key="13">
    <source>
        <dbReference type="EMBL" id="TDP61915.1"/>
    </source>
</evidence>
<dbReference type="Proteomes" id="UP000295260">
    <property type="component" value="Unassembled WGS sequence"/>
</dbReference>
<sequence>MKKKINLLIGFSALVLLLLCAIQFYLVKTTYDYKVEQFHTEVKEKIGNITNNYTELDSSVFLKKDVLYKSLLEKIIHNKSYRYNVKSDLLANEYRDILTLRLKEKLNKEFPESEITFAVVVNKFIVFNNTTETDTIFSEKPLIGNSIYGDLASLDNAFLVRNYVGTTSAIQNGNYKLLTEDSLYVSVHNAEQIILGRMTSILILAIFSMVVLITLFVITIKSLIKQKKVSDVKTDFINNITHELKTPLSTLSVSTKMLSRPEIKENEAIFNTIIDTVERQNNRLQNIIDQVMSNSLGFEEIELQKEKIKINSLLKTIIADFNLAFPNINIHTHFDQNETSLTLDKFHLTTAVTNVLENAVKYGCQNITISTQNENGNFQLRIQDDGIGISKAKQHLLFEKFYRVEQGNLHNTKGLGLGLYYVDQIVKAHKGSVNVMSELGKGASFTISLPTF</sequence>
<dbReference type="SUPFAM" id="SSF55874">
    <property type="entry name" value="ATPase domain of HSP90 chaperone/DNA topoisomerase II/histidine kinase"/>
    <property type="match status" value="1"/>
</dbReference>
<dbReference type="SMART" id="SM00387">
    <property type="entry name" value="HATPase_c"/>
    <property type="match status" value="1"/>
</dbReference>
<dbReference type="EC" id="2.7.13.3" evidence="3"/>
<dbReference type="InterPro" id="IPR003661">
    <property type="entry name" value="HisK_dim/P_dom"/>
</dbReference>
<evidence type="ECO:0000313" key="14">
    <source>
        <dbReference type="Proteomes" id="UP000295260"/>
    </source>
</evidence>
<dbReference type="GO" id="GO:0000155">
    <property type="term" value="F:phosphorelay sensor kinase activity"/>
    <property type="evidence" value="ECO:0007669"/>
    <property type="project" value="InterPro"/>
</dbReference>
<dbReference type="SUPFAM" id="SSF47384">
    <property type="entry name" value="Homodimeric domain of signal transducing histidine kinase"/>
    <property type="match status" value="1"/>
</dbReference>
<organism evidence="13 14">
    <name type="scientific">Flavobacterium dankookense</name>
    <dbReference type="NCBI Taxonomy" id="706186"/>
    <lineage>
        <taxon>Bacteria</taxon>
        <taxon>Pseudomonadati</taxon>
        <taxon>Bacteroidota</taxon>
        <taxon>Flavobacteriia</taxon>
        <taxon>Flavobacteriales</taxon>
        <taxon>Flavobacteriaceae</taxon>
        <taxon>Flavobacterium</taxon>
    </lineage>
</organism>
<keyword evidence="10 11" id="KW-0472">Membrane</keyword>
<comment type="caution">
    <text evidence="13">The sequence shown here is derived from an EMBL/GenBank/DDBJ whole genome shotgun (WGS) entry which is preliminary data.</text>
</comment>
<proteinExistence type="predicted"/>
<dbReference type="Pfam" id="PF02518">
    <property type="entry name" value="HATPase_c"/>
    <property type="match status" value="1"/>
</dbReference>
<name>A0A4R6QJL6_9FLAO</name>
<comment type="subcellular location">
    <subcellularLocation>
        <location evidence="2">Cell membrane</location>
        <topology evidence="2">Multi-pass membrane protein</topology>
    </subcellularLocation>
</comment>
<evidence type="ECO:0000256" key="8">
    <source>
        <dbReference type="ARBA" id="ARBA00022777"/>
    </source>
</evidence>
<dbReference type="AlphaFoldDB" id="A0A4R6QJL6"/>
<dbReference type="InterPro" id="IPR003594">
    <property type="entry name" value="HATPase_dom"/>
</dbReference>
<evidence type="ECO:0000256" key="9">
    <source>
        <dbReference type="ARBA" id="ARBA00022989"/>
    </source>
</evidence>
<keyword evidence="14" id="KW-1185">Reference proteome</keyword>
<keyword evidence="7 11" id="KW-0812">Transmembrane</keyword>
<dbReference type="GO" id="GO:0005886">
    <property type="term" value="C:plasma membrane"/>
    <property type="evidence" value="ECO:0007669"/>
    <property type="project" value="UniProtKB-SubCell"/>
</dbReference>
<dbReference type="InterPro" id="IPR004358">
    <property type="entry name" value="Sig_transdc_His_kin-like_C"/>
</dbReference>
<dbReference type="GO" id="GO:0016036">
    <property type="term" value="P:cellular response to phosphate starvation"/>
    <property type="evidence" value="ECO:0007669"/>
    <property type="project" value="TreeGrafter"/>
</dbReference>
<dbReference type="FunFam" id="3.30.565.10:FF:000006">
    <property type="entry name" value="Sensor histidine kinase WalK"/>
    <property type="match status" value="1"/>
</dbReference>
<keyword evidence="6" id="KW-0808">Transferase</keyword>
<keyword evidence="5" id="KW-0597">Phosphoprotein</keyword>
<accession>A0A4R6QJL6</accession>
<evidence type="ECO:0000256" key="2">
    <source>
        <dbReference type="ARBA" id="ARBA00004651"/>
    </source>
</evidence>
<keyword evidence="9 11" id="KW-1133">Transmembrane helix</keyword>
<dbReference type="EMBL" id="SNXR01000001">
    <property type="protein sequence ID" value="TDP61915.1"/>
    <property type="molecule type" value="Genomic_DNA"/>
</dbReference>
<dbReference type="InterPro" id="IPR036097">
    <property type="entry name" value="HisK_dim/P_sf"/>
</dbReference>
<evidence type="ECO:0000256" key="3">
    <source>
        <dbReference type="ARBA" id="ARBA00012438"/>
    </source>
</evidence>
<evidence type="ECO:0000256" key="6">
    <source>
        <dbReference type="ARBA" id="ARBA00022679"/>
    </source>
</evidence>
<dbReference type="Gene3D" id="1.10.287.130">
    <property type="match status" value="1"/>
</dbReference>
<keyword evidence="8" id="KW-0418">Kinase</keyword>
<dbReference type="PANTHER" id="PTHR45453:SF2">
    <property type="entry name" value="HISTIDINE KINASE"/>
    <property type="match status" value="1"/>
</dbReference>
<evidence type="ECO:0000256" key="4">
    <source>
        <dbReference type="ARBA" id="ARBA00022475"/>
    </source>
</evidence>
<dbReference type="Pfam" id="PF00512">
    <property type="entry name" value="HisKA"/>
    <property type="match status" value="1"/>
</dbReference>
<comment type="catalytic activity">
    <reaction evidence="1">
        <text>ATP + protein L-histidine = ADP + protein N-phospho-L-histidine.</text>
        <dbReference type="EC" id="2.7.13.3"/>
    </reaction>
</comment>
<dbReference type="CDD" id="cd00075">
    <property type="entry name" value="HATPase"/>
    <property type="match status" value="1"/>
</dbReference>
<evidence type="ECO:0000256" key="11">
    <source>
        <dbReference type="SAM" id="Phobius"/>
    </source>
</evidence>
<feature type="transmembrane region" description="Helical" evidence="11">
    <location>
        <begin position="201"/>
        <end position="220"/>
    </location>
</feature>
<dbReference type="PANTHER" id="PTHR45453">
    <property type="entry name" value="PHOSPHATE REGULON SENSOR PROTEIN PHOR"/>
    <property type="match status" value="1"/>
</dbReference>
<keyword evidence="4" id="KW-1003">Cell membrane</keyword>
<dbReference type="PROSITE" id="PS50109">
    <property type="entry name" value="HIS_KIN"/>
    <property type="match status" value="1"/>
</dbReference>
<dbReference type="CDD" id="cd00082">
    <property type="entry name" value="HisKA"/>
    <property type="match status" value="1"/>
</dbReference>
<evidence type="ECO:0000256" key="10">
    <source>
        <dbReference type="ARBA" id="ARBA00023136"/>
    </source>
</evidence>
<dbReference type="InterPro" id="IPR050351">
    <property type="entry name" value="BphY/WalK/GraS-like"/>
</dbReference>
<dbReference type="GO" id="GO:0004721">
    <property type="term" value="F:phosphoprotein phosphatase activity"/>
    <property type="evidence" value="ECO:0007669"/>
    <property type="project" value="TreeGrafter"/>
</dbReference>
<protein>
    <recommendedName>
        <fullName evidence="3">histidine kinase</fullName>
        <ecNumber evidence="3">2.7.13.3</ecNumber>
    </recommendedName>
</protein>
<dbReference type="OrthoDB" id="1933776at2"/>
<dbReference type="SMART" id="SM00388">
    <property type="entry name" value="HisKA"/>
    <property type="match status" value="1"/>
</dbReference>
<reference evidence="13 14" key="1">
    <citation type="submission" date="2019-03" db="EMBL/GenBank/DDBJ databases">
        <title>Genomic Encyclopedia of Archaeal and Bacterial Type Strains, Phase II (KMG-II): from individual species to whole genera.</title>
        <authorList>
            <person name="Goeker M."/>
        </authorList>
    </citation>
    <scope>NUCLEOTIDE SEQUENCE [LARGE SCALE GENOMIC DNA]</scope>
    <source>
        <strain evidence="13 14">DSM 25687</strain>
    </source>
</reference>